<dbReference type="Pfam" id="PF05343">
    <property type="entry name" value="Peptidase_M42"/>
    <property type="match status" value="1"/>
</dbReference>
<feature type="binding site" evidence="8">
    <location>
        <position position="188"/>
    </location>
    <ligand>
        <name>Zn(2+)</name>
        <dbReference type="ChEBI" id="CHEBI:29105"/>
        <label>2</label>
    </ligand>
</feature>
<keyword evidence="4 8" id="KW-0479">Metal-binding</keyword>
<dbReference type="Gene3D" id="2.40.30.40">
    <property type="entry name" value="Peptidase M42, domain 2"/>
    <property type="match status" value="1"/>
</dbReference>
<evidence type="ECO:0000256" key="4">
    <source>
        <dbReference type="ARBA" id="ARBA00022723"/>
    </source>
</evidence>
<dbReference type="InterPro" id="IPR051464">
    <property type="entry name" value="Peptidase_M42_aminopept"/>
</dbReference>
<dbReference type="CDD" id="cd05657">
    <property type="entry name" value="M42_glucanase_like"/>
    <property type="match status" value="1"/>
</dbReference>
<evidence type="ECO:0000313" key="10">
    <source>
        <dbReference type="Proteomes" id="UP000005384"/>
    </source>
</evidence>
<reference evidence="9 10" key="1">
    <citation type="submission" date="2011-08" db="EMBL/GenBank/DDBJ databases">
        <title>The Genome Sequence of Clostridium hathewayi WAL-18680.</title>
        <authorList>
            <consortium name="The Broad Institute Genome Sequencing Platform"/>
            <person name="Earl A."/>
            <person name="Ward D."/>
            <person name="Feldgarden M."/>
            <person name="Gevers D."/>
            <person name="Finegold S.M."/>
            <person name="Summanen P.H."/>
            <person name="Molitoris D.R."/>
            <person name="Song M."/>
            <person name="Daigneault M."/>
            <person name="Allen-Vercoe E."/>
            <person name="Young S.K."/>
            <person name="Zeng Q."/>
            <person name="Gargeya S."/>
            <person name="Fitzgerald M."/>
            <person name="Haas B."/>
            <person name="Abouelleil A."/>
            <person name="Alvarado L."/>
            <person name="Arachchi H.M."/>
            <person name="Berlin A."/>
            <person name="Brown A."/>
            <person name="Chapman S.B."/>
            <person name="Chen Z."/>
            <person name="Dunbar C."/>
            <person name="Freedman E."/>
            <person name="Gearin G."/>
            <person name="Gellesch M."/>
            <person name="Goldberg J."/>
            <person name="Griggs A."/>
            <person name="Gujja S."/>
            <person name="Heiman D."/>
            <person name="Howarth C."/>
            <person name="Larson L."/>
            <person name="Lui A."/>
            <person name="MacDonald P.J.P."/>
            <person name="Montmayeur A."/>
            <person name="Murphy C."/>
            <person name="Neiman D."/>
            <person name="Pearson M."/>
            <person name="Priest M."/>
            <person name="Roberts A."/>
            <person name="Saif S."/>
            <person name="Shea T."/>
            <person name="Shenoy N."/>
            <person name="Sisk P."/>
            <person name="Stolte C."/>
            <person name="Sykes S."/>
            <person name="Wortman J."/>
            <person name="Nusbaum C."/>
            <person name="Birren B."/>
        </authorList>
    </citation>
    <scope>NUCLEOTIDE SEQUENCE [LARGE SCALE GENOMIC DNA]</scope>
    <source>
        <strain evidence="9 10">WAL-18680</strain>
    </source>
</reference>
<evidence type="ECO:0000256" key="2">
    <source>
        <dbReference type="ARBA" id="ARBA00022438"/>
    </source>
</evidence>
<sequence>MGVKLDQDYLLAVMKALIDTPSPVSYYEEINPLLERFAHELGYEVTFDRKRTGYIKVPGKDTGKTICIGAHLDTLGLIVRRIDSDGMIRVRNLGGINFNNIEGETVVVHTRDGKRYTGLVACQSHSVHVFDDARTLTRDENTMMIILDEDVHSKEDVKALGIENGDIISIEPRFTITEKGFIKSRFIDDKACVACALAVLKYLKEQNLTPACNTWFAFPHYEEIGHGGSYVPEEVSEYIAVDIAVIGPDHSGTEQTVSICVKDNFSPYDRELTDRLVTCAREAGIDYVEDVFYKYGTDASAAVRAGNNIQAAAFGMGTFSSHGMERTHIKGVMQTAQLIAAFVLQNN</sequence>
<evidence type="ECO:0000313" key="9">
    <source>
        <dbReference type="EMBL" id="EHI57302.1"/>
    </source>
</evidence>
<protein>
    <recommendedName>
        <fullName evidence="11">Peptidase M42 family protein</fullName>
    </recommendedName>
</protein>
<evidence type="ECO:0000256" key="7">
    <source>
        <dbReference type="PIRSR" id="PIRSR001123-1"/>
    </source>
</evidence>
<accession>G5ILN3</accession>
<feature type="binding site" evidence="8">
    <location>
        <position position="242"/>
    </location>
    <ligand>
        <name>Zn(2+)</name>
        <dbReference type="ChEBI" id="CHEBI:29105"/>
        <label>1</label>
    </ligand>
</feature>
<dbReference type="PANTHER" id="PTHR32481">
    <property type="entry name" value="AMINOPEPTIDASE"/>
    <property type="match status" value="1"/>
</dbReference>
<dbReference type="PATRIC" id="fig|742737.3.peg.4396"/>
<dbReference type="Gene3D" id="3.40.630.10">
    <property type="entry name" value="Zn peptidases"/>
    <property type="match status" value="1"/>
</dbReference>
<dbReference type="GO" id="GO:0046872">
    <property type="term" value="F:metal ion binding"/>
    <property type="evidence" value="ECO:0007669"/>
    <property type="project" value="UniProtKB-UniRule"/>
</dbReference>
<dbReference type="Proteomes" id="UP000005384">
    <property type="component" value="Unassembled WGS sequence"/>
</dbReference>
<dbReference type="AlphaFoldDB" id="G5ILN3"/>
<dbReference type="SUPFAM" id="SSF53187">
    <property type="entry name" value="Zn-dependent exopeptidases"/>
    <property type="match status" value="1"/>
</dbReference>
<dbReference type="GO" id="GO:0006508">
    <property type="term" value="P:proteolysis"/>
    <property type="evidence" value="ECO:0007669"/>
    <property type="project" value="UniProtKB-KW"/>
</dbReference>
<dbReference type="PIRSF" id="PIRSF001123">
    <property type="entry name" value="PepA_GA"/>
    <property type="match status" value="1"/>
</dbReference>
<evidence type="ECO:0000256" key="5">
    <source>
        <dbReference type="ARBA" id="ARBA00022801"/>
    </source>
</evidence>
<dbReference type="InterPro" id="IPR008007">
    <property type="entry name" value="Peptidase_M42"/>
</dbReference>
<name>G5ILN3_9FIRM</name>
<dbReference type="PANTHER" id="PTHR32481:SF7">
    <property type="entry name" value="AMINOPEPTIDASE YHFE-RELATED"/>
    <property type="match status" value="1"/>
</dbReference>
<evidence type="ECO:0008006" key="11">
    <source>
        <dbReference type="Google" id="ProtNLM"/>
    </source>
</evidence>
<comment type="similarity">
    <text evidence="1 6">Belongs to the peptidase M42 family.</text>
</comment>
<evidence type="ECO:0000256" key="6">
    <source>
        <dbReference type="PIRNR" id="PIRNR001123"/>
    </source>
</evidence>
<comment type="cofactor">
    <cofactor evidence="8">
        <name>a divalent metal cation</name>
        <dbReference type="ChEBI" id="CHEBI:60240"/>
    </cofactor>
    <text evidence="8">Binds 2 divalent metal cations per subunit.</text>
</comment>
<feature type="binding site" evidence="8">
    <location>
        <position position="71"/>
    </location>
    <ligand>
        <name>Zn(2+)</name>
        <dbReference type="ChEBI" id="CHEBI:29105"/>
        <label>1</label>
    </ligand>
</feature>
<dbReference type="EMBL" id="ADLN01000120">
    <property type="protein sequence ID" value="EHI57302.1"/>
    <property type="molecule type" value="Genomic_DNA"/>
</dbReference>
<dbReference type="RefSeq" id="WP_006782399.1">
    <property type="nucleotide sequence ID" value="NZ_CP040506.1"/>
</dbReference>
<feature type="binding site" evidence="8">
    <location>
        <position position="322"/>
    </location>
    <ligand>
        <name>Zn(2+)</name>
        <dbReference type="ChEBI" id="CHEBI:29105"/>
        <label>2</label>
    </ligand>
</feature>
<evidence type="ECO:0000256" key="8">
    <source>
        <dbReference type="PIRSR" id="PIRSR001123-2"/>
    </source>
</evidence>
<comment type="caution">
    <text evidence="9">The sequence shown here is derived from an EMBL/GenBank/DDBJ whole genome shotgun (WGS) entry which is preliminary data.</text>
</comment>
<dbReference type="GO" id="GO:0004177">
    <property type="term" value="F:aminopeptidase activity"/>
    <property type="evidence" value="ECO:0007669"/>
    <property type="project" value="UniProtKB-UniRule"/>
</dbReference>
<proteinExistence type="inferred from homology"/>
<dbReference type="HOGENOM" id="CLU_053520_0_0_9"/>
<feature type="binding site" evidence="8">
    <location>
        <position position="223"/>
    </location>
    <ligand>
        <name>Zn(2+)</name>
        <dbReference type="ChEBI" id="CHEBI:29105"/>
        <label>2</label>
    </ligand>
</feature>
<dbReference type="InterPro" id="IPR023367">
    <property type="entry name" value="Peptidase_M42_dom2"/>
</dbReference>
<feature type="active site" description="Proton acceptor" evidence="7">
    <location>
        <position position="222"/>
    </location>
</feature>
<dbReference type="SUPFAM" id="SSF101821">
    <property type="entry name" value="Aminopeptidase/glucanase lid domain"/>
    <property type="match status" value="1"/>
</dbReference>
<keyword evidence="10" id="KW-1185">Reference proteome</keyword>
<gene>
    <name evidence="9" type="ORF">HMPREF9473_04411</name>
</gene>
<feature type="binding site" evidence="8">
    <location>
        <position position="188"/>
    </location>
    <ligand>
        <name>Zn(2+)</name>
        <dbReference type="ChEBI" id="CHEBI:29105"/>
        <label>1</label>
    </ligand>
</feature>
<evidence type="ECO:0000256" key="3">
    <source>
        <dbReference type="ARBA" id="ARBA00022670"/>
    </source>
</evidence>
<evidence type="ECO:0000256" key="1">
    <source>
        <dbReference type="ARBA" id="ARBA00006272"/>
    </source>
</evidence>
<organism evidence="9 10">
    <name type="scientific">Hungatella hathewayi WAL-18680</name>
    <dbReference type="NCBI Taxonomy" id="742737"/>
    <lineage>
        <taxon>Bacteria</taxon>
        <taxon>Bacillati</taxon>
        <taxon>Bacillota</taxon>
        <taxon>Clostridia</taxon>
        <taxon>Lachnospirales</taxon>
        <taxon>Lachnospiraceae</taxon>
        <taxon>Hungatella</taxon>
    </lineage>
</organism>
<keyword evidence="3" id="KW-0645">Protease</keyword>
<keyword evidence="5" id="KW-0378">Hydrolase</keyword>
<keyword evidence="2" id="KW-0031">Aminopeptidase</keyword>
<dbReference type="OrthoDB" id="361940at2"/>